<keyword evidence="1" id="KW-1133">Transmembrane helix</keyword>
<dbReference type="Proteomes" id="UP000092573">
    <property type="component" value="Chromosome"/>
</dbReference>
<dbReference type="GO" id="GO:0005886">
    <property type="term" value="C:plasma membrane"/>
    <property type="evidence" value="ECO:0007669"/>
    <property type="project" value="UniProtKB-SubCell"/>
</dbReference>
<evidence type="ECO:0000313" key="2">
    <source>
        <dbReference type="EMBL" id="ANS76914.1"/>
    </source>
</evidence>
<accession>A0A1B1N671</accession>
<dbReference type="EMBL" id="CP014167">
    <property type="protein sequence ID" value="ANS76914.1"/>
    <property type="molecule type" value="Genomic_DNA"/>
</dbReference>
<keyword evidence="1" id="KW-0812">Transmembrane</keyword>
<dbReference type="OrthoDB" id="66636at2"/>
<gene>
    <name evidence="2" type="ORF">AWM70_21940</name>
</gene>
<name>A0A1B1N671_9BACL</name>
<sequence length="270" mass="28860">MNMPLYRQMLAINLKMFMNYAVGSAFYILLMFWVYPGIAKNSSSLNSLIDGMPEGLGKAFGLENGFGSIGAFISGEYYGLLYLLILSIFCILVSTQLIAKLVDQGSMAYLLSAPTTRTKVALTQAAVLLSGLVLICAVTTLAGFAGYAWFIGDLGDFDSTGFVLLNAGALLLFFCIGGISYLISACCNDEKRALTLSGVIVIGFFSLNLIGKISGQLSWMRHISVFSLFDPGKIVGKTADWPVSVSVLAGIGAVAFAAGMIIFRKRSLPL</sequence>
<dbReference type="GO" id="GO:0140359">
    <property type="term" value="F:ABC-type transporter activity"/>
    <property type="evidence" value="ECO:0007669"/>
    <property type="project" value="InterPro"/>
</dbReference>
<feature type="transmembrane region" description="Helical" evidence="1">
    <location>
        <begin position="194"/>
        <end position="211"/>
    </location>
</feature>
<evidence type="ECO:0000313" key="3">
    <source>
        <dbReference type="Proteomes" id="UP000092573"/>
    </source>
</evidence>
<organism evidence="2 3">
    <name type="scientific">Paenibacillus yonginensis</name>
    <dbReference type="NCBI Taxonomy" id="1462996"/>
    <lineage>
        <taxon>Bacteria</taxon>
        <taxon>Bacillati</taxon>
        <taxon>Bacillota</taxon>
        <taxon>Bacilli</taxon>
        <taxon>Bacillales</taxon>
        <taxon>Paenibacillaceae</taxon>
        <taxon>Paenibacillus</taxon>
    </lineage>
</organism>
<feature type="transmembrane region" description="Helical" evidence="1">
    <location>
        <begin position="162"/>
        <end position="182"/>
    </location>
</feature>
<proteinExistence type="predicted"/>
<keyword evidence="1" id="KW-0472">Membrane</keyword>
<dbReference type="Pfam" id="PF12679">
    <property type="entry name" value="ABC2_membrane_2"/>
    <property type="match status" value="1"/>
</dbReference>
<reference evidence="2 3" key="1">
    <citation type="submission" date="2016-01" db="EMBL/GenBank/DDBJ databases">
        <title>Complete Genome Sequence of Paenibacillus yonginensis DCY84, a novel Plant Growth-Promoting Bacteria with Elicitation of Induced Systemic Resistance.</title>
        <authorList>
            <person name="Kim Y.J."/>
            <person name="Yang D.C."/>
            <person name="Sukweenadhi J."/>
        </authorList>
    </citation>
    <scope>NUCLEOTIDE SEQUENCE [LARGE SCALE GENOMIC DNA]</scope>
    <source>
        <strain evidence="2 3">DCY84</strain>
    </source>
</reference>
<dbReference type="PANTHER" id="PTHR37305:SF2">
    <property type="entry name" value="BACITRACIN TRANSPORT PERMEASE PROTEIN BCRB"/>
    <property type="match status" value="1"/>
</dbReference>
<dbReference type="PANTHER" id="PTHR37305">
    <property type="entry name" value="INTEGRAL MEMBRANE PROTEIN-RELATED"/>
    <property type="match status" value="1"/>
</dbReference>
<feature type="transmembrane region" description="Helical" evidence="1">
    <location>
        <begin position="77"/>
        <end position="99"/>
    </location>
</feature>
<feature type="transmembrane region" description="Helical" evidence="1">
    <location>
        <begin position="120"/>
        <end position="150"/>
    </location>
</feature>
<dbReference type="RefSeq" id="WP_068700019.1">
    <property type="nucleotide sequence ID" value="NZ_CP014167.1"/>
</dbReference>
<dbReference type="AlphaFoldDB" id="A0A1B1N671"/>
<evidence type="ECO:0000256" key="1">
    <source>
        <dbReference type="SAM" id="Phobius"/>
    </source>
</evidence>
<dbReference type="STRING" id="1462996.AWM70_21940"/>
<feature type="transmembrane region" description="Helical" evidence="1">
    <location>
        <begin position="20"/>
        <end position="38"/>
    </location>
</feature>
<feature type="transmembrane region" description="Helical" evidence="1">
    <location>
        <begin position="241"/>
        <end position="263"/>
    </location>
</feature>
<protein>
    <submittedName>
        <fullName evidence="2">Permease</fullName>
    </submittedName>
</protein>
<keyword evidence="3" id="KW-1185">Reference proteome</keyword>
<dbReference type="KEGG" id="pyg:AWM70_21940"/>